<dbReference type="Proteomes" id="UP000076858">
    <property type="component" value="Unassembled WGS sequence"/>
</dbReference>
<evidence type="ECO:0000256" key="1">
    <source>
        <dbReference type="SAM" id="SignalP"/>
    </source>
</evidence>
<proteinExistence type="predicted"/>
<dbReference type="Pfam" id="PF02469">
    <property type="entry name" value="Fasciclin"/>
    <property type="match status" value="3"/>
</dbReference>
<dbReference type="PROSITE" id="PS50213">
    <property type="entry name" value="FAS1"/>
    <property type="match status" value="3"/>
</dbReference>
<dbReference type="InterPro" id="IPR000782">
    <property type="entry name" value="FAS1_domain"/>
</dbReference>
<dbReference type="EMBL" id="LRGB01000248">
    <property type="protein sequence ID" value="KZS20036.1"/>
    <property type="molecule type" value="Genomic_DNA"/>
</dbReference>
<dbReference type="GO" id="GO:0007155">
    <property type="term" value="P:cell adhesion"/>
    <property type="evidence" value="ECO:0007669"/>
    <property type="project" value="TreeGrafter"/>
</dbReference>
<accession>A0A162QXA8</accession>
<dbReference type="STRING" id="35525.A0A162QXA8"/>
<gene>
    <name evidence="3" type="ORF">APZ42_013363</name>
</gene>
<dbReference type="GO" id="GO:0031012">
    <property type="term" value="C:extracellular matrix"/>
    <property type="evidence" value="ECO:0007669"/>
    <property type="project" value="TreeGrafter"/>
</dbReference>
<reference evidence="3 4" key="1">
    <citation type="submission" date="2016-03" db="EMBL/GenBank/DDBJ databases">
        <title>EvidentialGene: Evidence-directed Construction of Genes on Genomes.</title>
        <authorList>
            <person name="Gilbert D.G."/>
            <person name="Choi J.-H."/>
            <person name="Mockaitis K."/>
            <person name="Colbourne J."/>
            <person name="Pfrender M."/>
        </authorList>
    </citation>
    <scope>NUCLEOTIDE SEQUENCE [LARGE SCALE GENOMIC DNA]</scope>
    <source>
        <strain evidence="3 4">Xinb3</strain>
        <tissue evidence="3">Complete organism</tissue>
    </source>
</reference>
<feature type="domain" description="FAS1" evidence="2">
    <location>
        <begin position="84"/>
        <end position="225"/>
    </location>
</feature>
<dbReference type="FunFam" id="2.30.180.10:FF:000037">
    <property type="entry name" value="Uncharacterized protein, isoform A"/>
    <property type="match status" value="1"/>
</dbReference>
<evidence type="ECO:0000259" key="2">
    <source>
        <dbReference type="PROSITE" id="PS50213"/>
    </source>
</evidence>
<dbReference type="PANTHER" id="PTHR10900">
    <property type="entry name" value="PERIOSTIN-RELATED"/>
    <property type="match status" value="1"/>
</dbReference>
<feature type="domain" description="FAS1" evidence="2">
    <location>
        <begin position="306"/>
        <end position="438"/>
    </location>
</feature>
<dbReference type="Gene3D" id="2.30.180.10">
    <property type="entry name" value="FAS1 domain"/>
    <property type="match status" value="3"/>
</dbReference>
<name>A0A162QXA8_9CRUS</name>
<organism evidence="3 4">
    <name type="scientific">Daphnia magna</name>
    <dbReference type="NCBI Taxonomy" id="35525"/>
    <lineage>
        <taxon>Eukaryota</taxon>
        <taxon>Metazoa</taxon>
        <taxon>Ecdysozoa</taxon>
        <taxon>Arthropoda</taxon>
        <taxon>Crustacea</taxon>
        <taxon>Branchiopoda</taxon>
        <taxon>Diplostraca</taxon>
        <taxon>Cladocera</taxon>
        <taxon>Anomopoda</taxon>
        <taxon>Daphniidae</taxon>
        <taxon>Daphnia</taxon>
    </lineage>
</organism>
<evidence type="ECO:0000313" key="4">
    <source>
        <dbReference type="Proteomes" id="UP000076858"/>
    </source>
</evidence>
<dbReference type="OrthoDB" id="286301at2759"/>
<keyword evidence="1" id="KW-0732">Signal</keyword>
<feature type="chain" id="PRO_5007838840" description="FAS1 domain-containing protein" evidence="1">
    <location>
        <begin position="19"/>
        <end position="687"/>
    </location>
</feature>
<protein>
    <recommendedName>
        <fullName evidence="2">FAS1 domain-containing protein</fullName>
    </recommendedName>
</protein>
<evidence type="ECO:0000313" key="3">
    <source>
        <dbReference type="EMBL" id="KZS20036.1"/>
    </source>
</evidence>
<dbReference type="GO" id="GO:0030198">
    <property type="term" value="P:extracellular matrix organization"/>
    <property type="evidence" value="ECO:0007669"/>
    <property type="project" value="TreeGrafter"/>
</dbReference>
<dbReference type="SUPFAM" id="SSF82153">
    <property type="entry name" value="FAS1 domain"/>
    <property type="match status" value="3"/>
</dbReference>
<dbReference type="GO" id="GO:0050839">
    <property type="term" value="F:cell adhesion molecule binding"/>
    <property type="evidence" value="ECO:0007669"/>
    <property type="project" value="TreeGrafter"/>
</dbReference>
<dbReference type="FunFam" id="2.30.180.10:FF:000067">
    <property type="entry name" value="Transforming growth factor-beta-induced protein ig-h3"/>
    <property type="match status" value="1"/>
</dbReference>
<feature type="signal peptide" evidence="1">
    <location>
        <begin position="1"/>
        <end position="18"/>
    </location>
</feature>
<dbReference type="InterPro" id="IPR036378">
    <property type="entry name" value="FAS1_dom_sf"/>
</dbReference>
<dbReference type="InterPro" id="IPR050904">
    <property type="entry name" value="Adhesion/Biosynth-related"/>
</dbReference>
<feature type="domain" description="FAS1" evidence="2">
    <location>
        <begin position="483"/>
        <end position="623"/>
    </location>
</feature>
<dbReference type="PANTHER" id="PTHR10900:SF124">
    <property type="entry name" value="FI05614P"/>
    <property type="match status" value="1"/>
</dbReference>
<dbReference type="GO" id="GO:0005615">
    <property type="term" value="C:extracellular space"/>
    <property type="evidence" value="ECO:0007669"/>
    <property type="project" value="TreeGrafter"/>
</dbReference>
<dbReference type="SMART" id="SM00554">
    <property type="entry name" value="FAS1"/>
    <property type="match status" value="3"/>
</dbReference>
<comment type="caution">
    <text evidence="3">The sequence shown here is derived from an EMBL/GenBank/DDBJ whole genome shotgun (WGS) entry which is preliminary data.</text>
</comment>
<keyword evidence="4" id="KW-1185">Reference proteome</keyword>
<dbReference type="AlphaFoldDB" id="A0A162QXA8"/>
<sequence length="687" mass="76147">MMSTAFIYLLLIGAQVGALPVEWSTSDSALIEVTTKMEADVTAGEVEVTSQLLDDVIVDDMIISSRQKLQSAGGMEFPNTAIIPGDLTEQLSVDGFFSLWFVFLDDDVFTSDKEFTILAPSNSAPMRPSPTAEDKDRVRQLLLNHIVLGRAVNLSSDLSSTSPPWYKDTTNHGNKKPLTVTTLGGRQLHLKTRKDGTAVVNGVKIVGKEVRVPPNGVIIVLEDYLFMDEYHGDVEGSESQLFSAIPMVTASDGSDHFPMIELGTAFDDDSVGGGHLGAMVKNEPVGSVLIDRQKLNLTDVSRPFYEELVEVLNFLRSGTSDFLRYLEQVNISSLFSDEEEYTAFIPMDDSFAQWYPIDWGFNPFDVEAFVKETMMNHFVRGRVKQKDIIDGQSLTTLGGKTITFSLSPAGQMSVNDVEVFDGDTLVSLGNIQFVGDLLFVNSTVVRELNARHRDVESAPLVTTPWYSSQFLSHTYRELSTRQHAPIPAGSSSPPSFSLALDYINRTQPQLRDDLPSHDDWKMITYTFFVPKDSAFVNLWPQDTADPFVIDDQFRRDIFLNHFVRRRLYHDRDLVDGAVITMAGNRTATISRDGNVTKINDAIIEEADIFIYNLGTVFVIDRVLFASQERISQVLAKNADRIPSFGLTGMDGALLAGPAVDESQTLVVDLLDELATTQSTAGKLVIRE</sequence>